<dbReference type="PRINTS" id="PR00033">
    <property type="entry name" value="HTHASNC"/>
</dbReference>
<organism evidence="5 6">
    <name type="scientific">Martelella lutilitoris</name>
    <dbReference type="NCBI Taxonomy" id="2583532"/>
    <lineage>
        <taxon>Bacteria</taxon>
        <taxon>Pseudomonadati</taxon>
        <taxon>Pseudomonadota</taxon>
        <taxon>Alphaproteobacteria</taxon>
        <taxon>Hyphomicrobiales</taxon>
        <taxon>Aurantimonadaceae</taxon>
        <taxon>Martelella</taxon>
    </lineage>
</organism>
<dbReference type="PANTHER" id="PTHR43537">
    <property type="entry name" value="TRANSCRIPTIONAL REGULATOR, GNTR FAMILY"/>
    <property type="match status" value="1"/>
</dbReference>
<dbReference type="InterPro" id="IPR036390">
    <property type="entry name" value="WH_DNA-bd_sf"/>
</dbReference>
<dbReference type="Gene3D" id="1.10.10.10">
    <property type="entry name" value="Winged helix-like DNA-binding domain superfamily/Winged helix DNA-binding domain"/>
    <property type="match status" value="1"/>
</dbReference>
<keyword evidence="3" id="KW-0804">Transcription</keyword>
<dbReference type="Pfam" id="PF07729">
    <property type="entry name" value="FCD"/>
    <property type="match status" value="1"/>
</dbReference>
<keyword evidence="2" id="KW-0238">DNA-binding</keyword>
<evidence type="ECO:0000313" key="5">
    <source>
        <dbReference type="EMBL" id="QQM33118.1"/>
    </source>
</evidence>
<dbReference type="SMART" id="SM00345">
    <property type="entry name" value="HTH_GNTR"/>
    <property type="match status" value="1"/>
</dbReference>
<dbReference type="EMBL" id="CP066788">
    <property type="protein sequence ID" value="QQM33118.1"/>
    <property type="molecule type" value="Genomic_DNA"/>
</dbReference>
<dbReference type="InterPro" id="IPR000524">
    <property type="entry name" value="Tscrpt_reg_HTH_GntR"/>
</dbReference>
<dbReference type="GO" id="GO:0003700">
    <property type="term" value="F:DNA-binding transcription factor activity"/>
    <property type="evidence" value="ECO:0007669"/>
    <property type="project" value="InterPro"/>
</dbReference>
<dbReference type="InterPro" id="IPR011711">
    <property type="entry name" value="GntR_C"/>
</dbReference>
<dbReference type="SUPFAM" id="SSF48008">
    <property type="entry name" value="GntR ligand-binding domain-like"/>
    <property type="match status" value="1"/>
</dbReference>
<evidence type="ECO:0000256" key="1">
    <source>
        <dbReference type="ARBA" id="ARBA00023015"/>
    </source>
</evidence>
<dbReference type="PRINTS" id="PR00035">
    <property type="entry name" value="HTHGNTR"/>
</dbReference>
<geneLocation type="plasmid" evidence="5 6">
    <name>plas-002</name>
</geneLocation>
<dbReference type="CDD" id="cd07377">
    <property type="entry name" value="WHTH_GntR"/>
    <property type="match status" value="1"/>
</dbReference>
<dbReference type="Gene3D" id="1.20.120.530">
    <property type="entry name" value="GntR ligand-binding domain-like"/>
    <property type="match status" value="1"/>
</dbReference>
<evidence type="ECO:0000256" key="2">
    <source>
        <dbReference type="ARBA" id="ARBA00023125"/>
    </source>
</evidence>
<evidence type="ECO:0000313" key="6">
    <source>
        <dbReference type="Proteomes" id="UP000596083"/>
    </source>
</evidence>
<name>A0A7T7HQ26_9HYPH</name>
<dbReference type="GO" id="GO:0043565">
    <property type="term" value="F:sequence-specific DNA binding"/>
    <property type="evidence" value="ECO:0007669"/>
    <property type="project" value="InterPro"/>
</dbReference>
<dbReference type="RefSeq" id="WP_200338458.1">
    <property type="nucleotide sequence ID" value="NZ_CP066788.1"/>
</dbReference>
<accession>A0A7T7HQ26</accession>
<dbReference type="AlphaFoldDB" id="A0A7T7HQ26"/>
<dbReference type="KEGG" id="mlut:JET14_21945"/>
<keyword evidence="5" id="KW-0614">Plasmid</keyword>
<dbReference type="Pfam" id="PF00392">
    <property type="entry name" value="GntR"/>
    <property type="match status" value="1"/>
</dbReference>
<dbReference type="PROSITE" id="PS50949">
    <property type="entry name" value="HTH_GNTR"/>
    <property type="match status" value="1"/>
</dbReference>
<dbReference type="Proteomes" id="UP000596083">
    <property type="component" value="Plasmid plas-002"/>
</dbReference>
<protein>
    <submittedName>
        <fullName evidence="5">GntR family transcriptional regulator</fullName>
    </submittedName>
</protein>
<dbReference type="SUPFAM" id="SSF46785">
    <property type="entry name" value="Winged helix' DNA-binding domain"/>
    <property type="match status" value="1"/>
</dbReference>
<dbReference type="InterPro" id="IPR008920">
    <property type="entry name" value="TF_FadR/GntR_C"/>
</dbReference>
<keyword evidence="1" id="KW-0805">Transcription regulation</keyword>
<evidence type="ECO:0000256" key="3">
    <source>
        <dbReference type="ARBA" id="ARBA00023163"/>
    </source>
</evidence>
<dbReference type="SMART" id="SM00895">
    <property type="entry name" value="FCD"/>
    <property type="match status" value="1"/>
</dbReference>
<feature type="domain" description="HTH gntR-type" evidence="4">
    <location>
        <begin position="25"/>
        <end position="92"/>
    </location>
</feature>
<dbReference type="PANTHER" id="PTHR43537:SF6">
    <property type="entry name" value="HTH-TYPE TRANSCRIPTIONAL REPRESSOR RSPR"/>
    <property type="match status" value="1"/>
</dbReference>
<dbReference type="InterPro" id="IPR000485">
    <property type="entry name" value="AsnC-type_HTH_dom"/>
</dbReference>
<proteinExistence type="predicted"/>
<gene>
    <name evidence="5" type="ORF">JET14_21945</name>
</gene>
<sequence>MTQLAATETIPALRESWREWFDPKQPIVTQLYRYLRSEILTLSIAPKVRLSEKDLSDRLGLSRTPVREALIRLAEEGLVDILPQRGTFVSPIRINQVKEAQFIREALETAIARRAAETVTDELMIQLDRLIAQQEAAIGVSDLDGFLKYDEAFHETLCEHCSLNRTWKMLQHVKGQLDRVRYLSLPNNRLHVDDLFNQHKVITEAIRARDAQSASAAMAQHLSEVYSTIERLIRSKPEIFDLSEAQA</sequence>
<evidence type="ECO:0000259" key="4">
    <source>
        <dbReference type="PROSITE" id="PS50949"/>
    </source>
</evidence>
<dbReference type="InterPro" id="IPR036388">
    <property type="entry name" value="WH-like_DNA-bd_sf"/>
</dbReference>
<reference evidence="5 6" key="1">
    <citation type="submission" date="2020-12" db="EMBL/GenBank/DDBJ databases">
        <authorList>
            <person name="Zheng R.K."/>
            <person name="Sun C.M."/>
        </authorList>
    </citation>
    <scope>NUCLEOTIDE SEQUENCE [LARGE SCALE GENOMIC DNA]</scope>
    <source>
        <strain evidence="5 6">ZRK001</strain>
        <plasmid evidence="5 6">plas-002</plasmid>
    </source>
</reference>